<dbReference type="Gene3D" id="2.20.25.90">
    <property type="entry name" value="ADC-like domains"/>
    <property type="match status" value="1"/>
</dbReference>
<evidence type="ECO:0000313" key="6">
    <source>
        <dbReference type="EMBL" id="MFC1849062.1"/>
    </source>
</evidence>
<dbReference type="InterPro" id="IPR009010">
    <property type="entry name" value="Asp_de-COase-like_dom_sf"/>
</dbReference>
<name>A0ABV6YS76_UNCC1</name>
<keyword evidence="2" id="KW-0479">Metal-binding</keyword>
<evidence type="ECO:0000256" key="3">
    <source>
        <dbReference type="ARBA" id="ARBA00023004"/>
    </source>
</evidence>
<dbReference type="EMBL" id="JBHPBY010000018">
    <property type="protein sequence ID" value="MFC1849062.1"/>
    <property type="molecule type" value="Genomic_DNA"/>
</dbReference>
<dbReference type="InterPro" id="IPR006656">
    <property type="entry name" value="Mopterin_OxRdtase"/>
</dbReference>
<comment type="similarity">
    <text evidence="1">Belongs to the prokaryotic molybdopterin-containing oxidoreductase family.</text>
</comment>
<dbReference type="InterPro" id="IPR037949">
    <property type="entry name" value="MopB_CT_Acetylene-hydratase"/>
</dbReference>
<keyword evidence="7" id="KW-1185">Reference proteome</keyword>
<evidence type="ECO:0000256" key="4">
    <source>
        <dbReference type="ARBA" id="ARBA00023014"/>
    </source>
</evidence>
<gene>
    <name evidence="6" type="ORF">ACFL27_02525</name>
</gene>
<dbReference type="SUPFAM" id="SSF50692">
    <property type="entry name" value="ADC-like"/>
    <property type="match status" value="1"/>
</dbReference>
<dbReference type="Pfam" id="PF00384">
    <property type="entry name" value="Molybdopterin"/>
    <property type="match status" value="1"/>
</dbReference>
<dbReference type="Gene3D" id="2.40.40.20">
    <property type="match status" value="1"/>
</dbReference>
<accession>A0ABV6YS76</accession>
<dbReference type="CDD" id="cd02781">
    <property type="entry name" value="MopB_CT_Acetylene-hydratase"/>
    <property type="match status" value="1"/>
</dbReference>
<dbReference type="PROSITE" id="PS51669">
    <property type="entry name" value="4FE4S_MOW_BIS_MGD"/>
    <property type="match status" value="1"/>
</dbReference>
<dbReference type="Pfam" id="PF04879">
    <property type="entry name" value="Molybdop_Fe4S4"/>
    <property type="match status" value="1"/>
</dbReference>
<sequence length="727" mass="81512">MTTRETRQTFCGLCHPRCGLLLHFENGKAVRVEGDPDHPISRGSICARGKLMVDHLYHPQRLNYPLKRVGERGSGQWQRVSWDQALDEVAEQLDRLRTQFGPETLMFTHGTHRTYHWPGRRFFNLFGSPNMCGANNICMCPTLAVEYATYGGFAGSDVRNSQCVVVWGRGASQSDPILGYQALLAAKHNGAKIIVVDPRRIAEVKQADQWLQIRPGTDVALMLGWIRVIIEEKLFDRDFVKQWTVGFDQLRRAVAAYPPDLVAKITWLTPQQVTDSARLYATTRPAAFPWGFGIDKQGINATQAARARSILRAITGNLDVAGGERLGWPEPLGRIIGDDLLEMNGALSAKQRAKQLGAAQYPFFGFPGWERNVKANSRLPYQYMHPPQADMTSMAHIRAVFGAVLTGKPYPVTAAISLANNPILALPNSRRVYQALKSLQLYVVSDYYLTPSAALADYVFPAASTVERSELWLVPGFCVACPQGLEPLYERRDDYQFWRGLAVRLGQQDHWPWETVEQVFDHRLAPVGLTFQTLIKSRGLFGRAEPKRYRQFGFGTPSGKVELRSRIFKALGCEPLPVYREAYPDLVADPEMAVQYPLVLITGSRFMPMYHTEQRQIPPARQSVPDPLVTLHPATAAKLGLGEGDWARITTPQGSIRQRVHLSDSIHPRMVDSQHGWWFPEREESDPTLFGVFESNANVLCPDSAATCSPEIGSWPHTALICRVEPE</sequence>
<organism evidence="6 7">
    <name type="scientific">candidate division CSSED10-310 bacterium</name>
    <dbReference type="NCBI Taxonomy" id="2855610"/>
    <lineage>
        <taxon>Bacteria</taxon>
        <taxon>Bacteria division CSSED10-310</taxon>
    </lineage>
</organism>
<dbReference type="SMART" id="SM00926">
    <property type="entry name" value="Molybdop_Fe4S4"/>
    <property type="match status" value="1"/>
</dbReference>
<evidence type="ECO:0000256" key="1">
    <source>
        <dbReference type="ARBA" id="ARBA00010312"/>
    </source>
</evidence>
<dbReference type="Gene3D" id="3.40.50.740">
    <property type="match status" value="1"/>
</dbReference>
<dbReference type="PANTHER" id="PTHR43742">
    <property type="entry name" value="TRIMETHYLAMINE-N-OXIDE REDUCTASE"/>
    <property type="match status" value="1"/>
</dbReference>
<dbReference type="Pfam" id="PF01568">
    <property type="entry name" value="Molydop_binding"/>
    <property type="match status" value="1"/>
</dbReference>
<dbReference type="SUPFAM" id="SSF53706">
    <property type="entry name" value="Formate dehydrogenase/DMSO reductase, domains 1-3"/>
    <property type="match status" value="1"/>
</dbReference>
<dbReference type="Gene3D" id="3.40.228.10">
    <property type="entry name" value="Dimethylsulfoxide Reductase, domain 2"/>
    <property type="match status" value="1"/>
</dbReference>
<evidence type="ECO:0000256" key="2">
    <source>
        <dbReference type="ARBA" id="ARBA00022723"/>
    </source>
</evidence>
<dbReference type="InterPro" id="IPR006963">
    <property type="entry name" value="Mopterin_OxRdtase_4Fe-4S_dom"/>
</dbReference>
<keyword evidence="3" id="KW-0408">Iron</keyword>
<dbReference type="Proteomes" id="UP001594351">
    <property type="component" value="Unassembled WGS sequence"/>
</dbReference>
<proteinExistence type="inferred from homology"/>
<comment type="caution">
    <text evidence="6">The sequence shown here is derived from an EMBL/GenBank/DDBJ whole genome shotgun (WGS) entry which is preliminary data.</text>
</comment>
<reference evidence="6 7" key="1">
    <citation type="submission" date="2024-09" db="EMBL/GenBank/DDBJ databases">
        <title>Laminarin stimulates single cell rates of sulfate reduction while oxygen inhibits transcriptomic activity in coastal marine sediment.</title>
        <authorList>
            <person name="Lindsay M."/>
            <person name="Orcutt B."/>
            <person name="Emerson D."/>
            <person name="Stepanauskas R."/>
            <person name="D'Angelo T."/>
        </authorList>
    </citation>
    <scope>NUCLEOTIDE SEQUENCE [LARGE SCALE GENOMIC DNA]</scope>
    <source>
        <strain evidence="6">SAG AM-311-K15</strain>
    </source>
</reference>
<evidence type="ECO:0000313" key="7">
    <source>
        <dbReference type="Proteomes" id="UP001594351"/>
    </source>
</evidence>
<protein>
    <submittedName>
        <fullName evidence="6">Molybdopterin-dependent oxidoreductase</fullName>
    </submittedName>
</protein>
<dbReference type="InterPro" id="IPR006657">
    <property type="entry name" value="MoPterin_dinucl-bd_dom"/>
</dbReference>
<evidence type="ECO:0000259" key="5">
    <source>
        <dbReference type="PROSITE" id="PS51669"/>
    </source>
</evidence>
<feature type="domain" description="4Fe-4S Mo/W bis-MGD-type" evidence="5">
    <location>
        <begin position="3"/>
        <end position="60"/>
    </location>
</feature>
<dbReference type="InterPro" id="IPR050612">
    <property type="entry name" value="Prok_Mopterin_Oxidored"/>
</dbReference>
<keyword evidence="4" id="KW-0411">Iron-sulfur</keyword>
<dbReference type="PANTHER" id="PTHR43742:SF6">
    <property type="entry name" value="OXIDOREDUCTASE YYAE-RELATED"/>
    <property type="match status" value="1"/>
</dbReference>